<feature type="compositionally biased region" description="Basic and acidic residues" evidence="1">
    <location>
        <begin position="178"/>
        <end position="197"/>
    </location>
</feature>
<dbReference type="AlphaFoldDB" id="A0A835C5L6"/>
<dbReference type="Proteomes" id="UP000636709">
    <property type="component" value="Unassembled WGS sequence"/>
</dbReference>
<dbReference type="PANTHER" id="PTHR46553">
    <property type="entry name" value="ADENINE NUCLEOTIDE ALPHA HYDROLASES-LIKE SUPERFAMILY PROTEIN"/>
    <property type="match status" value="1"/>
</dbReference>
<sequence length="308" mass="33661">MEQNNVPGRCAAARRSGSALHAPLLRSDPGTLPRTTALSVHSESAPARPLRAQAYIITAHHFTSSPRRRGLGAIKRYVTSAVAPGAFLGSVSDYCAHHASCPIMVVKPPRDLIAGRRGEHRGAGESPAHADARRSKPHVRSLWPHLGLTASSPKRKKKTPQKRQNTPQKLATGTSSLERIEASHRERERERERERGGRRPASRLLRVPLPPHATQQQQRTWAGDEQRRSAAGAGPAWTPPDPTASSNGDLHLPRHPGTAAPPRRLSSRRLRWLLLPPLLRSARGPHPSPPQPVVRAPGEPLCTAHLFH</sequence>
<protein>
    <recommendedName>
        <fullName evidence="2">UspA domain-containing protein</fullName>
    </recommendedName>
</protein>
<feature type="compositionally biased region" description="Polar residues" evidence="1">
    <location>
        <begin position="33"/>
        <end position="42"/>
    </location>
</feature>
<name>A0A835C5L6_9POAL</name>
<accession>A0A835C5L6</accession>
<dbReference type="InterPro" id="IPR006016">
    <property type="entry name" value="UspA"/>
</dbReference>
<evidence type="ECO:0000259" key="2">
    <source>
        <dbReference type="Pfam" id="PF00582"/>
    </source>
</evidence>
<feature type="region of interest" description="Disordered" evidence="1">
    <location>
        <begin position="1"/>
        <end position="44"/>
    </location>
</feature>
<keyword evidence="4" id="KW-1185">Reference proteome</keyword>
<evidence type="ECO:0000256" key="1">
    <source>
        <dbReference type="SAM" id="MobiDB-lite"/>
    </source>
</evidence>
<organism evidence="3 4">
    <name type="scientific">Digitaria exilis</name>
    <dbReference type="NCBI Taxonomy" id="1010633"/>
    <lineage>
        <taxon>Eukaryota</taxon>
        <taxon>Viridiplantae</taxon>
        <taxon>Streptophyta</taxon>
        <taxon>Embryophyta</taxon>
        <taxon>Tracheophyta</taxon>
        <taxon>Spermatophyta</taxon>
        <taxon>Magnoliopsida</taxon>
        <taxon>Liliopsida</taxon>
        <taxon>Poales</taxon>
        <taxon>Poaceae</taxon>
        <taxon>PACMAD clade</taxon>
        <taxon>Panicoideae</taxon>
        <taxon>Panicodae</taxon>
        <taxon>Paniceae</taxon>
        <taxon>Anthephorinae</taxon>
        <taxon>Digitaria</taxon>
    </lineage>
</organism>
<dbReference type="InterPro" id="IPR014729">
    <property type="entry name" value="Rossmann-like_a/b/a_fold"/>
</dbReference>
<feature type="domain" description="UspA" evidence="2">
    <location>
        <begin position="85"/>
        <end position="107"/>
    </location>
</feature>
<evidence type="ECO:0000313" key="3">
    <source>
        <dbReference type="EMBL" id="KAF8722910.1"/>
    </source>
</evidence>
<dbReference type="OrthoDB" id="843225at2759"/>
<feature type="compositionally biased region" description="Basic and acidic residues" evidence="1">
    <location>
        <begin position="115"/>
        <end position="134"/>
    </location>
</feature>
<feature type="compositionally biased region" description="Low complexity" evidence="1">
    <location>
        <begin position="8"/>
        <end position="19"/>
    </location>
</feature>
<dbReference type="PANTHER" id="PTHR46553:SF29">
    <property type="entry name" value="OS10G0437500 PROTEIN"/>
    <property type="match status" value="1"/>
</dbReference>
<dbReference type="Pfam" id="PF00582">
    <property type="entry name" value="Usp"/>
    <property type="match status" value="1"/>
</dbReference>
<gene>
    <name evidence="3" type="ORF">HU200_022047</name>
</gene>
<dbReference type="Gene3D" id="3.40.50.620">
    <property type="entry name" value="HUPs"/>
    <property type="match status" value="1"/>
</dbReference>
<reference evidence="3" key="1">
    <citation type="submission" date="2020-07" db="EMBL/GenBank/DDBJ databases">
        <title>Genome sequence and genetic diversity analysis of an under-domesticated orphan crop, white fonio (Digitaria exilis).</title>
        <authorList>
            <person name="Bennetzen J.L."/>
            <person name="Chen S."/>
            <person name="Ma X."/>
            <person name="Wang X."/>
            <person name="Yssel A.E.J."/>
            <person name="Chaluvadi S.R."/>
            <person name="Johnson M."/>
            <person name="Gangashetty P."/>
            <person name="Hamidou F."/>
            <person name="Sanogo M.D."/>
            <person name="Zwaenepoel A."/>
            <person name="Wallace J."/>
            <person name="Van De Peer Y."/>
            <person name="Van Deynze A."/>
        </authorList>
    </citation>
    <scope>NUCLEOTIDE SEQUENCE</scope>
    <source>
        <tissue evidence="3">Leaves</tissue>
    </source>
</reference>
<dbReference type="EMBL" id="JACEFO010001669">
    <property type="protein sequence ID" value="KAF8722910.1"/>
    <property type="molecule type" value="Genomic_DNA"/>
</dbReference>
<comment type="caution">
    <text evidence="3">The sequence shown here is derived from an EMBL/GenBank/DDBJ whole genome shotgun (WGS) entry which is preliminary data.</text>
</comment>
<feature type="region of interest" description="Disordered" evidence="1">
    <location>
        <begin position="115"/>
        <end position="265"/>
    </location>
</feature>
<dbReference type="SUPFAM" id="SSF52402">
    <property type="entry name" value="Adenine nucleotide alpha hydrolases-like"/>
    <property type="match status" value="1"/>
</dbReference>
<evidence type="ECO:0000313" key="4">
    <source>
        <dbReference type="Proteomes" id="UP000636709"/>
    </source>
</evidence>
<proteinExistence type="predicted"/>